<dbReference type="CDD" id="cd06170">
    <property type="entry name" value="LuxR_C_like"/>
    <property type="match status" value="1"/>
</dbReference>
<dbReference type="GO" id="GO:0003677">
    <property type="term" value="F:DNA binding"/>
    <property type="evidence" value="ECO:0007669"/>
    <property type="project" value="UniProtKB-KW"/>
</dbReference>
<evidence type="ECO:0000256" key="4">
    <source>
        <dbReference type="PROSITE-ProRule" id="PRU00169"/>
    </source>
</evidence>
<keyword evidence="1" id="KW-0805">Transcription regulation</keyword>
<accession>A0A9Q6Z262</accession>
<dbReference type="EMBL" id="CP066558">
    <property type="protein sequence ID" value="QQF83294.1"/>
    <property type="molecule type" value="Genomic_DNA"/>
</dbReference>
<dbReference type="GO" id="GO:0000160">
    <property type="term" value="P:phosphorelay signal transduction system"/>
    <property type="evidence" value="ECO:0007669"/>
    <property type="project" value="InterPro"/>
</dbReference>
<keyword evidence="8" id="KW-1185">Reference proteome</keyword>
<dbReference type="SMART" id="SM00448">
    <property type="entry name" value="REC"/>
    <property type="match status" value="1"/>
</dbReference>
<dbReference type="Pfam" id="PF00072">
    <property type="entry name" value="Response_reg"/>
    <property type="match status" value="1"/>
</dbReference>
<dbReference type="PROSITE" id="PS50110">
    <property type="entry name" value="RESPONSE_REGULATORY"/>
    <property type="match status" value="1"/>
</dbReference>
<dbReference type="InterPro" id="IPR011006">
    <property type="entry name" value="CheY-like_superfamily"/>
</dbReference>
<dbReference type="PROSITE" id="PS50043">
    <property type="entry name" value="HTH_LUXR_2"/>
    <property type="match status" value="1"/>
</dbReference>
<dbReference type="AlphaFoldDB" id="A0A9Q6Z262"/>
<evidence type="ECO:0000259" key="6">
    <source>
        <dbReference type="PROSITE" id="PS50110"/>
    </source>
</evidence>
<dbReference type="PRINTS" id="PR00038">
    <property type="entry name" value="HTHLUXR"/>
</dbReference>
<evidence type="ECO:0000256" key="2">
    <source>
        <dbReference type="ARBA" id="ARBA00023125"/>
    </source>
</evidence>
<evidence type="ECO:0000313" key="7">
    <source>
        <dbReference type="EMBL" id="QQF83294.1"/>
    </source>
</evidence>
<dbReference type="Proteomes" id="UP000595373">
    <property type="component" value="Chromosome"/>
</dbReference>
<name>A0A9Q6Z262_HISSO</name>
<dbReference type="SMART" id="SM00421">
    <property type="entry name" value="HTH_LUXR"/>
    <property type="match status" value="1"/>
</dbReference>
<keyword evidence="3" id="KW-0804">Transcription</keyword>
<dbReference type="InterPro" id="IPR016032">
    <property type="entry name" value="Sig_transdc_resp-reg_C-effctor"/>
</dbReference>
<proteinExistence type="predicted"/>
<gene>
    <name evidence="7" type="ORF">JFL49_05205</name>
</gene>
<feature type="modified residue" description="4-aspartylphosphate" evidence="4">
    <location>
        <position position="51"/>
    </location>
</feature>
<feature type="domain" description="Response regulatory" evidence="6">
    <location>
        <begin position="2"/>
        <end position="116"/>
    </location>
</feature>
<dbReference type="Pfam" id="PF00196">
    <property type="entry name" value="GerE"/>
    <property type="match status" value="1"/>
</dbReference>
<reference evidence="7 8" key="1">
    <citation type="submission" date="2020-12" db="EMBL/GenBank/DDBJ databases">
        <title>ASc-MMNZ-VFA-070.</title>
        <authorList>
            <person name="Schryvers A."/>
            <person name="Mostafa Nazari M."/>
            <person name="Farshchi Andisi V."/>
            <person name="Timsit E."/>
            <person name="Walter Morck D."/>
        </authorList>
    </citation>
    <scope>NUCLEOTIDE SEQUENCE [LARGE SCALE GENOMIC DNA]</scope>
    <source>
        <strain evidence="7 8">ASc-MMNZ-VFA-070</strain>
    </source>
</reference>
<dbReference type="Gene3D" id="1.10.10.10">
    <property type="entry name" value="Winged helix-like DNA-binding domain superfamily/Winged helix DNA-binding domain"/>
    <property type="match status" value="1"/>
</dbReference>
<protein>
    <submittedName>
        <fullName evidence="7">Response regulator transcription factor</fullName>
    </submittedName>
</protein>
<evidence type="ECO:0000256" key="1">
    <source>
        <dbReference type="ARBA" id="ARBA00023015"/>
    </source>
</evidence>
<keyword evidence="2" id="KW-0238">DNA-binding</keyword>
<dbReference type="PANTHER" id="PTHR44688">
    <property type="entry name" value="DNA-BINDING TRANSCRIPTIONAL ACTIVATOR DEVR_DOSR"/>
    <property type="match status" value="1"/>
</dbReference>
<feature type="domain" description="HTH luxR-type" evidence="5">
    <location>
        <begin position="128"/>
        <end position="193"/>
    </location>
</feature>
<evidence type="ECO:0000313" key="8">
    <source>
        <dbReference type="Proteomes" id="UP000595373"/>
    </source>
</evidence>
<evidence type="ECO:0000256" key="3">
    <source>
        <dbReference type="ARBA" id="ARBA00023163"/>
    </source>
</evidence>
<organism evidence="7 8">
    <name type="scientific">Histophilus somni</name>
    <name type="common">Haemophilus somnus</name>
    <dbReference type="NCBI Taxonomy" id="731"/>
    <lineage>
        <taxon>Bacteria</taxon>
        <taxon>Pseudomonadati</taxon>
        <taxon>Pseudomonadota</taxon>
        <taxon>Gammaproteobacteria</taxon>
        <taxon>Pasteurellales</taxon>
        <taxon>Pasteurellaceae</taxon>
        <taxon>Histophilus</taxon>
    </lineage>
</organism>
<dbReference type="InterPro" id="IPR036388">
    <property type="entry name" value="WH-like_DNA-bd_sf"/>
</dbReference>
<dbReference type="RefSeq" id="WP_075293891.1">
    <property type="nucleotide sequence ID" value="NZ_CP018802.1"/>
</dbReference>
<dbReference type="InterPro" id="IPR000792">
    <property type="entry name" value="Tscrpt_reg_LuxR_C"/>
</dbReference>
<dbReference type="OrthoDB" id="9802186at2"/>
<dbReference type="PANTHER" id="PTHR44688:SF16">
    <property type="entry name" value="DNA-BINDING TRANSCRIPTIONAL ACTIVATOR DEVR_DOSR"/>
    <property type="match status" value="1"/>
</dbReference>
<dbReference type="SUPFAM" id="SSF52172">
    <property type="entry name" value="CheY-like"/>
    <property type="match status" value="1"/>
</dbReference>
<dbReference type="InterPro" id="IPR001789">
    <property type="entry name" value="Sig_transdc_resp-reg_receiver"/>
</dbReference>
<dbReference type="GO" id="GO:0006355">
    <property type="term" value="P:regulation of DNA-templated transcription"/>
    <property type="evidence" value="ECO:0007669"/>
    <property type="project" value="InterPro"/>
</dbReference>
<evidence type="ECO:0000259" key="5">
    <source>
        <dbReference type="PROSITE" id="PS50043"/>
    </source>
</evidence>
<keyword evidence="4" id="KW-0597">Phosphoprotein</keyword>
<sequence length="196" mass="22535">MNIHLLDDDLTILDAASFLLEQAGYQVKTWSNSQQFVQQANIFEPGILLLDMKMPHLDGKAVHQFLQQQNSPFAVIIMTGHGDIQMAVQELKLGAVDFLQKPMQFSQLQSAIKLARKKTMDNYEQYQIKQCYKQLSTKELEVLSLLLKGYINRQIAETLNISVRTVEVHRSHIMEKMQAQTVAELIYKITLIKKDE</sequence>
<dbReference type="Gene3D" id="3.40.50.2300">
    <property type="match status" value="1"/>
</dbReference>
<dbReference type="SUPFAM" id="SSF46894">
    <property type="entry name" value="C-terminal effector domain of the bipartite response regulators"/>
    <property type="match status" value="1"/>
</dbReference>
<dbReference type="PROSITE" id="PS00622">
    <property type="entry name" value="HTH_LUXR_1"/>
    <property type="match status" value="1"/>
</dbReference>